<dbReference type="Proteomes" id="UP000499080">
    <property type="component" value="Unassembled WGS sequence"/>
</dbReference>
<evidence type="ECO:0000313" key="1">
    <source>
        <dbReference type="EMBL" id="GBM24480.1"/>
    </source>
</evidence>
<evidence type="ECO:0000313" key="2">
    <source>
        <dbReference type="Proteomes" id="UP000499080"/>
    </source>
</evidence>
<dbReference type="AlphaFoldDB" id="A0A4Y2E5S5"/>
<keyword evidence="2" id="KW-1185">Reference proteome</keyword>
<proteinExistence type="predicted"/>
<sequence>MLTSSIRPDGAQIAWCTNLETGVSFQVMSSSSDYGSGEIGIPRCTPRSSYFNPEGITHEIKDINTTVNYSFNPARTWGLMSL</sequence>
<organism evidence="1 2">
    <name type="scientific">Araneus ventricosus</name>
    <name type="common">Orbweaver spider</name>
    <name type="synonym">Epeira ventricosa</name>
    <dbReference type="NCBI Taxonomy" id="182803"/>
    <lineage>
        <taxon>Eukaryota</taxon>
        <taxon>Metazoa</taxon>
        <taxon>Ecdysozoa</taxon>
        <taxon>Arthropoda</taxon>
        <taxon>Chelicerata</taxon>
        <taxon>Arachnida</taxon>
        <taxon>Araneae</taxon>
        <taxon>Araneomorphae</taxon>
        <taxon>Entelegynae</taxon>
        <taxon>Araneoidea</taxon>
        <taxon>Araneidae</taxon>
        <taxon>Araneus</taxon>
    </lineage>
</organism>
<reference evidence="1 2" key="1">
    <citation type="journal article" date="2019" name="Sci. Rep.">
        <title>Orb-weaving spider Araneus ventricosus genome elucidates the spidroin gene catalogue.</title>
        <authorList>
            <person name="Kono N."/>
            <person name="Nakamura H."/>
            <person name="Ohtoshi R."/>
            <person name="Moran D.A.P."/>
            <person name="Shinohara A."/>
            <person name="Yoshida Y."/>
            <person name="Fujiwara M."/>
            <person name="Mori M."/>
            <person name="Tomita M."/>
            <person name="Arakawa K."/>
        </authorList>
    </citation>
    <scope>NUCLEOTIDE SEQUENCE [LARGE SCALE GENOMIC DNA]</scope>
</reference>
<name>A0A4Y2E5S5_ARAVE</name>
<protein>
    <submittedName>
        <fullName evidence="1">Uncharacterized protein</fullName>
    </submittedName>
</protein>
<accession>A0A4Y2E5S5</accession>
<dbReference type="EMBL" id="BGPR01000520">
    <property type="protein sequence ID" value="GBM24480.1"/>
    <property type="molecule type" value="Genomic_DNA"/>
</dbReference>
<gene>
    <name evidence="1" type="ORF">AVEN_254000_1</name>
</gene>
<comment type="caution">
    <text evidence="1">The sequence shown here is derived from an EMBL/GenBank/DDBJ whole genome shotgun (WGS) entry which is preliminary data.</text>
</comment>